<keyword evidence="2" id="KW-1133">Transmembrane helix</keyword>
<name>A0A051UH25_9MYCO</name>
<dbReference type="AlphaFoldDB" id="A0A051UH25"/>
<keyword evidence="2" id="KW-0472">Membrane</keyword>
<feature type="transmembrane region" description="Helical" evidence="2">
    <location>
        <begin position="126"/>
        <end position="147"/>
    </location>
</feature>
<protein>
    <recommendedName>
        <fullName evidence="5">Transmembrane protein</fullName>
    </recommendedName>
</protein>
<dbReference type="HOGENOM" id="CLU_127625_0_0_11"/>
<dbReference type="EMBL" id="JLXW01000002">
    <property type="protein sequence ID" value="KBZ68375.1"/>
    <property type="molecule type" value="Genomic_DNA"/>
</dbReference>
<comment type="caution">
    <text evidence="3">The sequence shown here is derived from an EMBL/GenBank/DDBJ whole genome shotgun (WGS) entry which is preliminary data.</text>
</comment>
<evidence type="ECO:0008006" key="5">
    <source>
        <dbReference type="Google" id="ProtNLM"/>
    </source>
</evidence>
<evidence type="ECO:0000313" key="4">
    <source>
        <dbReference type="Proteomes" id="UP000025947"/>
    </source>
</evidence>
<gene>
    <name evidence="3" type="ORF">K875_00922</name>
</gene>
<feature type="transmembrane region" description="Helical" evidence="2">
    <location>
        <begin position="97"/>
        <end position="120"/>
    </location>
</feature>
<evidence type="ECO:0000256" key="2">
    <source>
        <dbReference type="SAM" id="Phobius"/>
    </source>
</evidence>
<dbReference type="RefSeq" id="WP_044483657.1">
    <property type="nucleotide sequence ID" value="NZ_KK328284.1"/>
</dbReference>
<accession>A0A051UH25</accession>
<feature type="transmembrane region" description="Helical" evidence="2">
    <location>
        <begin position="154"/>
        <end position="180"/>
    </location>
</feature>
<feature type="region of interest" description="Disordered" evidence="1">
    <location>
        <begin position="1"/>
        <end position="78"/>
    </location>
</feature>
<evidence type="ECO:0000256" key="1">
    <source>
        <dbReference type="SAM" id="MobiDB-lite"/>
    </source>
</evidence>
<keyword evidence="4" id="KW-1185">Reference proteome</keyword>
<feature type="compositionally biased region" description="Low complexity" evidence="1">
    <location>
        <begin position="45"/>
        <end position="68"/>
    </location>
</feature>
<reference evidence="3 4" key="1">
    <citation type="submission" date="2014-04" db="EMBL/GenBank/DDBJ databases">
        <title>The Genome Sequence of Mycobacterium tuberculosis TKK-01-0051.</title>
        <authorList>
            <consortium name="The Broad Institute Genomics Platform"/>
            <consortium name="The Broad Institute Genome Sequencing Center for Infectious Disease"/>
            <person name="Earl A.M."/>
            <person name="Cohen K."/>
            <person name="Pym A."/>
            <person name="Bishai W."/>
            <person name="Maharaj K."/>
            <person name="Desjardins C."/>
            <person name="Abeel T."/>
            <person name="Young S."/>
            <person name="Zeng Q."/>
            <person name="Gargeya S."/>
            <person name="Abouelleil A."/>
            <person name="Alvarado L."/>
            <person name="Chapman S.B."/>
            <person name="Gainer-Dewar J."/>
            <person name="Goldberg J."/>
            <person name="Griggs A."/>
            <person name="Gujja S."/>
            <person name="Hansen M."/>
            <person name="Howarth C."/>
            <person name="Imamovic A."/>
            <person name="Larimer J."/>
            <person name="Murphy C."/>
            <person name="Naylor J."/>
            <person name="Pearson M."/>
            <person name="Poon T.W."/>
            <person name="Priest M."/>
            <person name="Roberts A."/>
            <person name="Saif S."/>
            <person name="Shea T."/>
            <person name="Sykes S."/>
            <person name="Wortman J."/>
            <person name="Nusbaum C."/>
            <person name="Birren B."/>
        </authorList>
    </citation>
    <scope>NUCLEOTIDE SEQUENCE [LARGE SCALE GENOMIC DNA]</scope>
    <source>
        <strain evidence="3 4">TKK-01-0051</strain>
    </source>
</reference>
<keyword evidence="2" id="KW-0812">Transmembrane</keyword>
<dbReference type="Proteomes" id="UP000025947">
    <property type="component" value="Unassembled WGS sequence"/>
</dbReference>
<dbReference type="PATRIC" id="fig|1324261.3.peg.938"/>
<evidence type="ECO:0000313" key="3">
    <source>
        <dbReference type="EMBL" id="KBZ68375.1"/>
    </source>
</evidence>
<organism evidence="3 4">
    <name type="scientific">Mycobacterium [tuberculosis] TKK-01-0051</name>
    <dbReference type="NCBI Taxonomy" id="1324261"/>
    <lineage>
        <taxon>Bacteria</taxon>
        <taxon>Bacillati</taxon>
        <taxon>Actinomycetota</taxon>
        <taxon>Actinomycetes</taxon>
        <taxon>Mycobacteriales</taxon>
        <taxon>Mycobacteriaceae</taxon>
        <taxon>Mycobacterium</taxon>
        <taxon>Mycobacterium avium complex (MAC)</taxon>
    </lineage>
</organism>
<sequence>MPDDKDAANPGTEAFVPDFSDDEDDAEHTGTQSWVPDFDDDTGEHPAATEPEAGAGTAEEEATPAPDAGEPEPAEPVGVVQPINVPGRYLYLKWWKLALVLLGVWAAAAVIGLGLFYWWYHSVDKTAALFVVLVYVVACVVGGVMLAMTEGRPLISALSIATMSGPFAALVAAAPLYGYYHCERVGHCLVGVIPY</sequence>
<proteinExistence type="predicted"/>